<dbReference type="AlphaFoldDB" id="A0A2H0V8F9"/>
<proteinExistence type="inferred from homology"/>
<reference evidence="7" key="1">
    <citation type="submission" date="2017-09" db="EMBL/GenBank/DDBJ databases">
        <title>Depth-based differentiation of microbial function through sediment-hosted aquifers and enrichment of novel symbionts in the deep terrestrial subsurface.</title>
        <authorList>
            <person name="Probst A.J."/>
            <person name="Ladd B."/>
            <person name="Jarett J.K."/>
            <person name="Geller-Mcgrath D.E."/>
            <person name="Sieber C.M.K."/>
            <person name="Emerson J.B."/>
            <person name="Anantharaman K."/>
            <person name="Thomas B.C."/>
            <person name="Malmstrom R."/>
            <person name="Stieglmeier M."/>
            <person name="Klingl A."/>
            <person name="Woyke T."/>
            <person name="Ryan C.M."/>
            <person name="Banfield J.F."/>
        </authorList>
    </citation>
    <scope>NUCLEOTIDE SEQUENCE [LARGE SCALE GENOMIC DNA]</scope>
</reference>
<dbReference type="EMBL" id="PFAL01000024">
    <property type="protein sequence ID" value="PIR95397.1"/>
    <property type="molecule type" value="Genomic_DNA"/>
</dbReference>
<evidence type="ECO:0000256" key="3">
    <source>
        <dbReference type="ARBA" id="ARBA00023270"/>
    </source>
</evidence>
<dbReference type="SMART" id="SM01133">
    <property type="entry name" value="DeoC"/>
    <property type="match status" value="1"/>
</dbReference>
<name>A0A2H0V8F9_9BACT</name>
<dbReference type="PANTHER" id="PTHR47916:SF4">
    <property type="entry name" value="FRUCTOSE-BISPHOSPHATE ALDOLASE CLASS 1"/>
    <property type="match status" value="1"/>
</dbReference>
<comment type="caution">
    <text evidence="6">The sequence shown here is derived from an EMBL/GenBank/DDBJ whole genome shotgun (WGS) entry which is preliminary data.</text>
</comment>
<keyword evidence="3" id="KW-0704">Schiff base</keyword>
<gene>
    <name evidence="6" type="ORF">COT93_02580</name>
</gene>
<keyword evidence="2" id="KW-0456">Lyase</keyword>
<dbReference type="PANTHER" id="PTHR47916">
    <property type="entry name" value="FRUCTOSE-BISPHOSPHATE ALDOLASE CLASS 1"/>
    <property type="match status" value="1"/>
</dbReference>
<feature type="active site" description="Proton donor" evidence="5">
    <location>
        <position position="173"/>
    </location>
</feature>
<dbReference type="SUPFAM" id="SSF51569">
    <property type="entry name" value="Aldolase"/>
    <property type="match status" value="1"/>
</dbReference>
<dbReference type="InterPro" id="IPR002915">
    <property type="entry name" value="DeoC/FbaB/LacD_aldolase"/>
</dbReference>
<evidence type="ECO:0000256" key="4">
    <source>
        <dbReference type="ARBA" id="ARBA00049653"/>
    </source>
</evidence>
<dbReference type="InterPro" id="IPR013785">
    <property type="entry name" value="Aldolase_TIM"/>
</dbReference>
<evidence type="ECO:0000313" key="6">
    <source>
        <dbReference type="EMBL" id="PIR95397.1"/>
    </source>
</evidence>
<protein>
    <recommendedName>
        <fullName evidence="1">fructose-bisphosphate aldolase</fullName>
        <ecNumber evidence="1">4.1.2.13</ecNumber>
    </recommendedName>
</protein>
<evidence type="ECO:0000256" key="2">
    <source>
        <dbReference type="ARBA" id="ARBA00023239"/>
    </source>
</evidence>
<dbReference type="InterPro" id="IPR050456">
    <property type="entry name" value="DeoC/FbaB_aldolase"/>
</dbReference>
<dbReference type="InterPro" id="IPR041720">
    <property type="entry name" value="FbaB-like"/>
</dbReference>
<comment type="similarity">
    <text evidence="4">Belongs to the DeoC/FbaB aldolase family. FbaB subfamily.</text>
</comment>
<evidence type="ECO:0000256" key="5">
    <source>
        <dbReference type="PIRSR" id="PIRSR038992-1"/>
    </source>
</evidence>
<sequence>MTDFKIPASVPGNKKSEYSDNYRKLTKNRGNLFLIAGDQKVEHLNDDFIGANVSSEDASPEHLFKIAAASQGGVLAAHLGLISHYGHNYKQVPYIIKLNGKSNLGPNDDKDSSPTWWTIADIVKFKKQSGLNIVGIGYTIYLGGKFESQLLATAASAIWQAHQAGLTAVIWMYPRGKNVKEENIHTIAGGAGMAAALDADFVKIKYPYGSKNTKLTAKKFQEAVMAAGHTKVICVGGSRRTVSEMLKELEEQIKISGTTGLAMGRNLHQRSLEEATRLTAALGSIIFDNKSAKEALVIYNNKTKKAKKNYKFLGLF</sequence>
<organism evidence="6 7">
    <name type="scientific">Candidatus Falkowbacteria bacterium CG10_big_fil_rev_8_21_14_0_10_37_18</name>
    <dbReference type="NCBI Taxonomy" id="1974562"/>
    <lineage>
        <taxon>Bacteria</taxon>
        <taxon>Candidatus Falkowiibacteriota</taxon>
    </lineage>
</organism>
<dbReference type="EC" id="4.1.2.13" evidence="1"/>
<dbReference type="Pfam" id="PF01791">
    <property type="entry name" value="DeoC"/>
    <property type="match status" value="1"/>
</dbReference>
<accession>A0A2H0V8F9</accession>
<feature type="active site" description="Schiff-base intermediate with dihydroxyacetone-P" evidence="5">
    <location>
        <position position="203"/>
    </location>
</feature>
<dbReference type="Gene3D" id="3.20.20.70">
    <property type="entry name" value="Aldolase class I"/>
    <property type="match status" value="1"/>
</dbReference>
<evidence type="ECO:0000313" key="7">
    <source>
        <dbReference type="Proteomes" id="UP000229972"/>
    </source>
</evidence>
<evidence type="ECO:0000256" key="1">
    <source>
        <dbReference type="ARBA" id="ARBA00013068"/>
    </source>
</evidence>
<dbReference type="GO" id="GO:0004332">
    <property type="term" value="F:fructose-bisphosphate aldolase activity"/>
    <property type="evidence" value="ECO:0007669"/>
    <property type="project" value="UniProtKB-EC"/>
</dbReference>
<dbReference type="Proteomes" id="UP000229972">
    <property type="component" value="Unassembled WGS sequence"/>
</dbReference>
<dbReference type="PIRSF" id="PIRSF038992">
    <property type="entry name" value="Aldolase_Ia"/>
    <property type="match status" value="1"/>
</dbReference>